<dbReference type="RefSeq" id="WP_152154144.1">
    <property type="nucleotide sequence ID" value="NZ_WELC01000025.1"/>
</dbReference>
<gene>
    <name evidence="1" type="ORF">F9K92_16330</name>
</gene>
<organism evidence="1 2">
    <name type="scientific">Stenotrophomonas rhizophila</name>
    <dbReference type="NCBI Taxonomy" id="216778"/>
    <lineage>
        <taxon>Bacteria</taxon>
        <taxon>Pseudomonadati</taxon>
        <taxon>Pseudomonadota</taxon>
        <taxon>Gammaproteobacteria</taxon>
        <taxon>Lysobacterales</taxon>
        <taxon>Lysobacteraceae</taxon>
        <taxon>Stenotrophomonas</taxon>
    </lineage>
</organism>
<name>A0A7V7YDH7_9GAMM</name>
<evidence type="ECO:0000313" key="1">
    <source>
        <dbReference type="EMBL" id="KAB7628765.1"/>
    </source>
</evidence>
<reference evidence="1 2" key="1">
    <citation type="submission" date="2019-10" db="EMBL/GenBank/DDBJ databases">
        <title>Halotolerant bacteria associated to Saharan-endemic halophytes Stipa tenacissima L. and Atriplex halimus L mitigate salt stress and promote growth of tomato plants.</title>
        <authorList>
            <person name="Dif G."/>
        </authorList>
    </citation>
    <scope>NUCLEOTIDE SEQUENCE [LARGE SCALE GENOMIC DNA]</scope>
    <source>
        <strain evidence="1 2">IS26</strain>
    </source>
</reference>
<dbReference type="AlphaFoldDB" id="A0A7V7YDH7"/>
<accession>A0A7V7YDH7</accession>
<dbReference type="Proteomes" id="UP000449004">
    <property type="component" value="Unassembled WGS sequence"/>
</dbReference>
<dbReference type="EMBL" id="WELC01000025">
    <property type="protein sequence ID" value="KAB7628765.1"/>
    <property type="molecule type" value="Genomic_DNA"/>
</dbReference>
<sequence>MMLRAARRWEPTEGQARRDGVAFSYLRADLNIEEVWAYRTQGGLIADMSGHSGYPLRVRCVFPYDGGTETPRSSARSLQSRFRDETGRWVPIVRVDLRAGVAAPFTYRDEDQSNAPL</sequence>
<protein>
    <submittedName>
        <fullName evidence="1">Uncharacterized protein</fullName>
    </submittedName>
</protein>
<comment type="caution">
    <text evidence="1">The sequence shown here is derived from an EMBL/GenBank/DDBJ whole genome shotgun (WGS) entry which is preliminary data.</text>
</comment>
<proteinExistence type="predicted"/>
<evidence type="ECO:0000313" key="2">
    <source>
        <dbReference type="Proteomes" id="UP000449004"/>
    </source>
</evidence>